<organism evidence="2">
    <name type="scientific">Salmonella enterica subsp. enterica serovar Saintpaul</name>
    <dbReference type="NCBI Taxonomy" id="90105"/>
    <lineage>
        <taxon>Bacteria</taxon>
        <taxon>Pseudomonadati</taxon>
        <taxon>Pseudomonadota</taxon>
        <taxon>Gammaproteobacteria</taxon>
        <taxon>Enterobacterales</taxon>
        <taxon>Enterobacteriaceae</taxon>
        <taxon>Salmonella</taxon>
    </lineage>
</organism>
<dbReference type="EMBL" id="AAGUVH010000025">
    <property type="protein sequence ID" value="EBS2301354.1"/>
    <property type="molecule type" value="Genomic_DNA"/>
</dbReference>
<protein>
    <submittedName>
        <fullName evidence="2">Uncharacterized protein</fullName>
    </submittedName>
</protein>
<proteinExistence type="predicted"/>
<evidence type="ECO:0000313" key="2">
    <source>
        <dbReference type="EMBL" id="EBS2301354.1"/>
    </source>
</evidence>
<dbReference type="AlphaFoldDB" id="A0A5U9I8C2"/>
<comment type="caution">
    <text evidence="2">The sequence shown here is derived from an EMBL/GenBank/DDBJ whole genome shotgun (WGS) entry which is preliminary data.</text>
</comment>
<sequence>MAVQDIFNNSLYGSQFLLGDEQNNTQQTDVLGRSLSPTPNESGMPAIDPQNDDRNPHDYKRDLRQANIDTLDAHDTEGRTVGKDGFIYNTAPDDRKSQFMTGFLAYGYSMLAGESDGTALYKSGQAVDSHLAMLKRQKLIPQLEAKDYQPVDIQRYVETGDTKDLITNKGKWQPLADGVEFNNLTGETRRATGVGSLSNTLPDGYHVGVNFTPNGPVSVTQNAKGQYEQKPASKSEIEATQKAGYAVGGEDGSESLNAQNAGYVGFRTGTNNKPIEAGQFDQAGNPLYFGADNKSLVDASGNVYTGATSNEISQKKDTAQQKTSESTQGQIDLIDQTIKTANDFKNSKGRSAIYGWSGMTPNLSDDARNAEALRKQLSGQTFLQARQYLKGQGAITDYESQKAETALALILDTSISDDKAKQAIDDYLGVLNKGRERLLNKQRGSGSAPAQQGVINVTRDANGRLVVGG</sequence>
<accession>A0A5U9I8C2</accession>
<gene>
    <name evidence="2" type="ORF">DRT62_16730</name>
</gene>
<evidence type="ECO:0000256" key="1">
    <source>
        <dbReference type="SAM" id="MobiDB-lite"/>
    </source>
</evidence>
<reference evidence="2" key="1">
    <citation type="submission" date="2018-07" db="EMBL/GenBank/DDBJ databases">
        <authorList>
            <person name="Ashton P.M."/>
            <person name="Dallman T."/>
            <person name="Nair S."/>
            <person name="De Pinna E."/>
            <person name="Peters T."/>
            <person name="Grant K."/>
        </authorList>
    </citation>
    <scope>NUCLEOTIDE SEQUENCE</scope>
    <source>
        <strain evidence="2">152466</strain>
    </source>
</reference>
<feature type="compositionally biased region" description="Polar residues" evidence="1">
    <location>
        <begin position="30"/>
        <end position="41"/>
    </location>
</feature>
<name>A0A5U9I8C2_SALET</name>
<feature type="region of interest" description="Disordered" evidence="1">
    <location>
        <begin position="30"/>
        <end position="58"/>
    </location>
</feature>